<dbReference type="Proteomes" id="UP000192796">
    <property type="component" value="Unassembled WGS sequence"/>
</dbReference>
<gene>
    <name evidence="3" type="ORF">A3860_06960</name>
</gene>
<protein>
    <recommendedName>
        <fullName evidence="2">FAD dependent oxidoreductase domain-containing protein</fullName>
    </recommendedName>
</protein>
<dbReference type="RefSeq" id="WP_081155204.1">
    <property type="nucleotide sequence ID" value="NZ_LVYD01000102.1"/>
</dbReference>
<accession>A0A1V9FI84</accession>
<reference evidence="3 4" key="1">
    <citation type="submission" date="2016-03" db="EMBL/GenBank/DDBJ databases">
        <title>Niastella vici sp. nov., isolated from farmland soil.</title>
        <authorList>
            <person name="Chen L."/>
            <person name="Wang D."/>
            <person name="Yang S."/>
            <person name="Wang G."/>
        </authorList>
    </citation>
    <scope>NUCLEOTIDE SEQUENCE [LARGE SCALE GENOMIC DNA]</scope>
    <source>
        <strain evidence="3 4">DJ57</strain>
    </source>
</reference>
<dbReference type="GO" id="GO:0016491">
    <property type="term" value="F:oxidoreductase activity"/>
    <property type="evidence" value="ECO:0007669"/>
    <property type="project" value="UniProtKB-KW"/>
</dbReference>
<name>A0A1V9FI84_9BACT</name>
<evidence type="ECO:0000313" key="4">
    <source>
        <dbReference type="Proteomes" id="UP000192796"/>
    </source>
</evidence>
<dbReference type="SUPFAM" id="SSF54373">
    <property type="entry name" value="FAD-linked reductases, C-terminal domain"/>
    <property type="match status" value="1"/>
</dbReference>
<dbReference type="Gene3D" id="3.30.9.10">
    <property type="entry name" value="D-Amino Acid Oxidase, subunit A, domain 2"/>
    <property type="match status" value="1"/>
</dbReference>
<keyword evidence="1" id="KW-0560">Oxidoreductase</keyword>
<organism evidence="3 4">
    <name type="scientific">Niastella vici</name>
    <dbReference type="NCBI Taxonomy" id="1703345"/>
    <lineage>
        <taxon>Bacteria</taxon>
        <taxon>Pseudomonadati</taxon>
        <taxon>Bacteroidota</taxon>
        <taxon>Chitinophagia</taxon>
        <taxon>Chitinophagales</taxon>
        <taxon>Chitinophagaceae</taxon>
        <taxon>Niastella</taxon>
    </lineage>
</organism>
<evidence type="ECO:0000313" key="3">
    <source>
        <dbReference type="EMBL" id="OQP58064.1"/>
    </source>
</evidence>
<dbReference type="OrthoDB" id="9794226at2"/>
<dbReference type="SUPFAM" id="SSF51905">
    <property type="entry name" value="FAD/NAD(P)-binding domain"/>
    <property type="match status" value="1"/>
</dbReference>
<sequence length="415" mass="45465">MSKQVTIIGAGVIGLCSAYYLQKEGYEVTVIEKGDITDGTSFGNAGYVSPSHFVPLATPGIVAQGLRWMLSSTSPFYIKPRLNLDLVRWLMTFWKQANAQTVKQNVPALNDILHLSRELTSDIKNELGNQFRMQEIGCFMLYKSAAVEKHEIELAKEAAALHIDTKILNAQEVQAMEPDVQVDVKGGVLYPIDCHMHPGDFMRTLKDHLQKAGVKLQLNTTVTGFEKSGSTVTAVITDKGKFNCSQLVLASGSWLPVVSEKLGVSLLLQAGKGYSMTYEKVQRNLRYPAILVDKRVAMTPMGADLRMGGTMEISGLNSPLLVKRAHAIYNGAKAYYPDLPVDVMPKEKIWYGLRPLTPDGLPYIGHHSKYNNLVIAGGHAMLGLSLAAATGKLVEELVGKKKTTIGVAAFKPERF</sequence>
<dbReference type="Gene3D" id="3.50.50.60">
    <property type="entry name" value="FAD/NAD(P)-binding domain"/>
    <property type="match status" value="2"/>
</dbReference>
<dbReference type="STRING" id="1703345.A3860_06960"/>
<evidence type="ECO:0000256" key="1">
    <source>
        <dbReference type="ARBA" id="ARBA00023002"/>
    </source>
</evidence>
<dbReference type="InterPro" id="IPR006076">
    <property type="entry name" value="FAD-dep_OxRdtase"/>
</dbReference>
<dbReference type="Pfam" id="PF01266">
    <property type="entry name" value="DAO"/>
    <property type="match status" value="1"/>
</dbReference>
<dbReference type="PANTHER" id="PTHR13847">
    <property type="entry name" value="SARCOSINE DEHYDROGENASE-RELATED"/>
    <property type="match status" value="1"/>
</dbReference>
<evidence type="ECO:0000259" key="2">
    <source>
        <dbReference type="Pfam" id="PF01266"/>
    </source>
</evidence>
<dbReference type="EMBL" id="LVYD01000102">
    <property type="protein sequence ID" value="OQP58064.1"/>
    <property type="molecule type" value="Genomic_DNA"/>
</dbReference>
<proteinExistence type="predicted"/>
<dbReference type="PANTHER" id="PTHR13847:SF289">
    <property type="entry name" value="GLYCINE OXIDASE"/>
    <property type="match status" value="1"/>
</dbReference>
<dbReference type="GO" id="GO:0005737">
    <property type="term" value="C:cytoplasm"/>
    <property type="evidence" value="ECO:0007669"/>
    <property type="project" value="TreeGrafter"/>
</dbReference>
<feature type="domain" description="FAD dependent oxidoreductase" evidence="2">
    <location>
        <begin position="5"/>
        <end position="397"/>
    </location>
</feature>
<dbReference type="InterPro" id="IPR036188">
    <property type="entry name" value="FAD/NAD-bd_sf"/>
</dbReference>
<dbReference type="AlphaFoldDB" id="A0A1V9FI84"/>
<comment type="caution">
    <text evidence="3">The sequence shown here is derived from an EMBL/GenBank/DDBJ whole genome shotgun (WGS) entry which is preliminary data.</text>
</comment>
<keyword evidence="4" id="KW-1185">Reference proteome</keyword>